<evidence type="ECO:0000313" key="2">
    <source>
        <dbReference type="EMBL" id="CAL4113468.1"/>
    </source>
</evidence>
<dbReference type="SUPFAM" id="SSF56672">
    <property type="entry name" value="DNA/RNA polymerases"/>
    <property type="match status" value="1"/>
</dbReference>
<dbReference type="PANTHER" id="PTHR19446">
    <property type="entry name" value="REVERSE TRANSCRIPTASES"/>
    <property type="match status" value="1"/>
</dbReference>
<dbReference type="InterPro" id="IPR000477">
    <property type="entry name" value="RT_dom"/>
</dbReference>
<evidence type="ECO:0000313" key="3">
    <source>
        <dbReference type="Proteomes" id="UP001497623"/>
    </source>
</evidence>
<accession>A0AAV2R7E8</accession>
<dbReference type="EMBL" id="CAXKWB010015356">
    <property type="protein sequence ID" value="CAL4113468.1"/>
    <property type="molecule type" value="Genomic_DNA"/>
</dbReference>
<dbReference type="InterPro" id="IPR043502">
    <property type="entry name" value="DNA/RNA_pol_sf"/>
</dbReference>
<sequence length="109" mass="12934">MYYYGKNDITGAIINIDWEKAFDRVNWEFLIKIMKKMKFPDSTIKWMSILYTNIQSLCLINGYFTESFNIYRGVRQGCPLSMLFFIIFQDPLYVAIERARNIKPIEIPG</sequence>
<proteinExistence type="predicted"/>
<keyword evidence="3" id="KW-1185">Reference proteome</keyword>
<organism evidence="2 3">
    <name type="scientific">Meganyctiphanes norvegica</name>
    <name type="common">Northern krill</name>
    <name type="synonym">Thysanopoda norvegica</name>
    <dbReference type="NCBI Taxonomy" id="48144"/>
    <lineage>
        <taxon>Eukaryota</taxon>
        <taxon>Metazoa</taxon>
        <taxon>Ecdysozoa</taxon>
        <taxon>Arthropoda</taxon>
        <taxon>Crustacea</taxon>
        <taxon>Multicrustacea</taxon>
        <taxon>Malacostraca</taxon>
        <taxon>Eumalacostraca</taxon>
        <taxon>Eucarida</taxon>
        <taxon>Euphausiacea</taxon>
        <taxon>Euphausiidae</taxon>
        <taxon>Meganyctiphanes</taxon>
    </lineage>
</organism>
<evidence type="ECO:0000259" key="1">
    <source>
        <dbReference type="Pfam" id="PF00078"/>
    </source>
</evidence>
<dbReference type="GO" id="GO:0071897">
    <property type="term" value="P:DNA biosynthetic process"/>
    <property type="evidence" value="ECO:0007669"/>
    <property type="project" value="UniProtKB-ARBA"/>
</dbReference>
<gene>
    <name evidence="2" type="ORF">MNOR_LOCUS20128</name>
</gene>
<comment type="caution">
    <text evidence="2">The sequence shown here is derived from an EMBL/GenBank/DDBJ whole genome shotgun (WGS) entry which is preliminary data.</text>
</comment>
<dbReference type="Proteomes" id="UP001497623">
    <property type="component" value="Unassembled WGS sequence"/>
</dbReference>
<feature type="non-terminal residue" evidence="2">
    <location>
        <position position="109"/>
    </location>
</feature>
<dbReference type="AlphaFoldDB" id="A0AAV2R7E8"/>
<dbReference type="Pfam" id="PF00078">
    <property type="entry name" value="RVT_1"/>
    <property type="match status" value="1"/>
</dbReference>
<feature type="domain" description="Reverse transcriptase" evidence="1">
    <location>
        <begin position="13"/>
        <end position="96"/>
    </location>
</feature>
<protein>
    <recommendedName>
        <fullName evidence="1">Reverse transcriptase domain-containing protein</fullName>
    </recommendedName>
</protein>
<name>A0AAV2R7E8_MEGNR</name>
<reference evidence="2 3" key="1">
    <citation type="submission" date="2024-05" db="EMBL/GenBank/DDBJ databases">
        <authorList>
            <person name="Wallberg A."/>
        </authorList>
    </citation>
    <scope>NUCLEOTIDE SEQUENCE [LARGE SCALE GENOMIC DNA]</scope>
</reference>